<dbReference type="Proteomes" id="UP000199615">
    <property type="component" value="Unassembled WGS sequence"/>
</dbReference>
<evidence type="ECO:0008006" key="3">
    <source>
        <dbReference type="Google" id="ProtNLM"/>
    </source>
</evidence>
<accession>A0A1H8V9U5</accession>
<name>A0A1H8V9U5_9BRAD</name>
<sequence>MKLSTRNSTSSMIAVIHTLKAKAGLDDDNYRALLMQHTGRRSARDLSVTQAGRVIDRLRELTGETGLARGAVSGLDSAVGAKLRALWIAGHDLGVVRDRSDRAMLGFLERQTGVAHTRFLKDAGAGASAIDGLRAWLARAAKVDWPADRRDVIAAKRAVLTAQWLRLIALKSVHPVRSDQPLADLDSYAFKVGGANGWCYLDAPKLDEVQGALGRKLRRALEQQQPSTEG</sequence>
<dbReference type="Pfam" id="PF06252">
    <property type="entry name" value="GemA"/>
    <property type="match status" value="1"/>
</dbReference>
<evidence type="ECO:0000313" key="1">
    <source>
        <dbReference type="EMBL" id="SEP12176.1"/>
    </source>
</evidence>
<dbReference type="RefSeq" id="WP_092685225.1">
    <property type="nucleotide sequence ID" value="NZ_FODT01000008.1"/>
</dbReference>
<dbReference type="OrthoDB" id="7353918at2"/>
<gene>
    <name evidence="1" type="ORF">SAMN05444123_108148</name>
</gene>
<evidence type="ECO:0000313" key="2">
    <source>
        <dbReference type="Proteomes" id="UP000199615"/>
    </source>
</evidence>
<proteinExistence type="predicted"/>
<reference evidence="2" key="1">
    <citation type="submission" date="2016-10" db="EMBL/GenBank/DDBJ databases">
        <authorList>
            <person name="Varghese N."/>
            <person name="Submissions S."/>
        </authorList>
    </citation>
    <scope>NUCLEOTIDE SEQUENCE [LARGE SCALE GENOMIC DNA]</scope>
    <source>
        <strain evidence="2">DSM 123</strain>
    </source>
</reference>
<dbReference type="AlphaFoldDB" id="A0A1H8V9U5"/>
<organism evidence="1 2">
    <name type="scientific">Rhodopseudomonas pseudopalustris</name>
    <dbReference type="NCBI Taxonomy" id="1513892"/>
    <lineage>
        <taxon>Bacteria</taxon>
        <taxon>Pseudomonadati</taxon>
        <taxon>Pseudomonadota</taxon>
        <taxon>Alphaproteobacteria</taxon>
        <taxon>Hyphomicrobiales</taxon>
        <taxon>Nitrobacteraceae</taxon>
        <taxon>Rhodopseudomonas</taxon>
    </lineage>
</organism>
<dbReference type="EMBL" id="FODT01000008">
    <property type="protein sequence ID" value="SEP12176.1"/>
    <property type="molecule type" value="Genomic_DNA"/>
</dbReference>
<protein>
    <recommendedName>
        <fullName evidence="3">Mu-like prophage protein gp16</fullName>
    </recommendedName>
</protein>
<dbReference type="InterPro" id="IPR009363">
    <property type="entry name" value="Phage_Mu_Gp16"/>
</dbReference>
<keyword evidence="2" id="KW-1185">Reference proteome</keyword>